<gene>
    <name evidence="11" type="ORF">IB286_14985</name>
</gene>
<feature type="transmembrane region" description="Helical" evidence="8">
    <location>
        <begin position="171"/>
        <end position="201"/>
    </location>
</feature>
<keyword evidence="5 8" id="KW-0812">Transmembrane</keyword>
<evidence type="ECO:0000256" key="8">
    <source>
        <dbReference type="SAM" id="Phobius"/>
    </source>
</evidence>
<organism evidence="11 12">
    <name type="scientific">Spongiibacter pelagi</name>
    <dbReference type="NCBI Taxonomy" id="2760804"/>
    <lineage>
        <taxon>Bacteria</taxon>
        <taxon>Pseudomonadati</taxon>
        <taxon>Pseudomonadota</taxon>
        <taxon>Gammaproteobacteria</taxon>
        <taxon>Cellvibrionales</taxon>
        <taxon>Spongiibacteraceae</taxon>
        <taxon>Spongiibacter</taxon>
    </lineage>
</organism>
<dbReference type="EMBL" id="JACXLD010000023">
    <property type="protein sequence ID" value="MBD2860300.1"/>
    <property type="molecule type" value="Genomic_DNA"/>
</dbReference>
<keyword evidence="12" id="KW-1185">Reference proteome</keyword>
<comment type="subcellular location">
    <subcellularLocation>
        <location evidence="2">Membrane</location>
        <topology evidence="2">Multi-pass membrane protein</topology>
    </subcellularLocation>
</comment>
<name>A0A927GX98_9GAMM</name>
<evidence type="ECO:0000256" key="6">
    <source>
        <dbReference type="ARBA" id="ARBA00022989"/>
    </source>
</evidence>
<keyword evidence="7 8" id="KW-0472">Membrane</keyword>
<feature type="domain" description="Glutaredoxin" evidence="9">
    <location>
        <begin position="17"/>
        <end position="69"/>
    </location>
</feature>
<reference evidence="11" key="1">
    <citation type="submission" date="2020-09" db="EMBL/GenBank/DDBJ databases">
        <authorList>
            <person name="Yoon J.-W."/>
        </authorList>
    </citation>
    <scope>NUCLEOTIDE SEQUENCE</scope>
    <source>
        <strain evidence="11">KMU-158</strain>
    </source>
</reference>
<evidence type="ECO:0000256" key="3">
    <source>
        <dbReference type="ARBA" id="ARBA00004856"/>
    </source>
</evidence>
<dbReference type="InterPro" id="IPR036249">
    <property type="entry name" value="Thioredoxin-like_sf"/>
</dbReference>
<evidence type="ECO:0000256" key="1">
    <source>
        <dbReference type="ARBA" id="ARBA00003475"/>
    </source>
</evidence>
<keyword evidence="6 8" id="KW-1133">Transmembrane helix</keyword>
<comment type="pathway">
    <text evidence="3">One-carbon metabolism; methylamine degradation.</text>
</comment>
<feature type="transmembrane region" description="Helical" evidence="8">
    <location>
        <begin position="117"/>
        <end position="136"/>
    </location>
</feature>
<dbReference type="Pfam" id="PF07291">
    <property type="entry name" value="MauE"/>
    <property type="match status" value="1"/>
</dbReference>
<proteinExistence type="predicted"/>
<feature type="transmembrane region" description="Helical" evidence="8">
    <location>
        <begin position="222"/>
        <end position="244"/>
    </location>
</feature>
<dbReference type="InterPro" id="IPR009908">
    <property type="entry name" value="Methylamine_util_MauE"/>
</dbReference>
<evidence type="ECO:0000259" key="9">
    <source>
        <dbReference type="Pfam" id="PF00462"/>
    </source>
</evidence>
<dbReference type="RefSeq" id="WP_008250619.1">
    <property type="nucleotide sequence ID" value="NZ_JACXLD010000023.1"/>
</dbReference>
<evidence type="ECO:0000256" key="7">
    <source>
        <dbReference type="ARBA" id="ARBA00023136"/>
    </source>
</evidence>
<feature type="transmembrane region" description="Helical" evidence="8">
    <location>
        <begin position="90"/>
        <end position="111"/>
    </location>
</feature>
<protein>
    <recommendedName>
        <fullName evidence="4">Methylamine utilization protein MauE</fullName>
    </recommendedName>
</protein>
<evidence type="ECO:0000313" key="11">
    <source>
        <dbReference type="EMBL" id="MBD2860300.1"/>
    </source>
</evidence>
<comment type="caution">
    <text evidence="11">The sequence shown here is derived from an EMBL/GenBank/DDBJ whole genome shotgun (WGS) entry which is preliminary data.</text>
</comment>
<dbReference type="Gene3D" id="3.40.30.10">
    <property type="entry name" value="Glutaredoxin"/>
    <property type="match status" value="1"/>
</dbReference>
<evidence type="ECO:0000256" key="4">
    <source>
        <dbReference type="ARBA" id="ARBA00019078"/>
    </source>
</evidence>
<dbReference type="GO" id="GO:0016020">
    <property type="term" value="C:membrane"/>
    <property type="evidence" value="ECO:0007669"/>
    <property type="project" value="UniProtKB-SubCell"/>
</dbReference>
<evidence type="ECO:0000256" key="5">
    <source>
        <dbReference type="ARBA" id="ARBA00022692"/>
    </source>
</evidence>
<dbReference type="InterPro" id="IPR002109">
    <property type="entry name" value="Glutaredoxin"/>
</dbReference>
<comment type="function">
    <text evidence="1">May be specifically involved in the processing, transport, and/or maturation of the MADH beta-subunit.</text>
</comment>
<dbReference type="AlphaFoldDB" id="A0A927GX98"/>
<dbReference type="PROSITE" id="PS51354">
    <property type="entry name" value="GLUTAREDOXIN_2"/>
    <property type="match status" value="1"/>
</dbReference>
<evidence type="ECO:0000256" key="2">
    <source>
        <dbReference type="ARBA" id="ARBA00004141"/>
    </source>
</evidence>
<feature type="domain" description="Methylamine utilisation protein MauE" evidence="10">
    <location>
        <begin position="120"/>
        <end position="244"/>
    </location>
</feature>
<dbReference type="SUPFAM" id="SSF52833">
    <property type="entry name" value="Thioredoxin-like"/>
    <property type="match status" value="1"/>
</dbReference>
<dbReference type="Pfam" id="PF00462">
    <property type="entry name" value="Glutaredoxin"/>
    <property type="match status" value="1"/>
</dbReference>
<accession>A0A927GX98</accession>
<dbReference type="GO" id="GO:0030416">
    <property type="term" value="P:methylamine metabolic process"/>
    <property type="evidence" value="ECO:0007669"/>
    <property type="project" value="InterPro"/>
</dbReference>
<evidence type="ECO:0000259" key="10">
    <source>
        <dbReference type="Pfam" id="PF07291"/>
    </source>
</evidence>
<sequence length="250" mass="28207">MSGTKTAELYRMVMEDHLCPYGLKSKHLLETQGFQVEDHHLKNHEETEAFKHKHNVETTPQTFLGGDRIGGYDDLLVYFRKEPKDKNEQTYWPVIALFSMTFLMATGSASVVEGQWLSLRTFEWFIAFSMCGLAYLKIRDVESFSTMFLNYDLLAQKWVPYGYVYPYGEGLAGLLMIAGVLPFVSIPIAFFIGIVGAVSVFKAVYIDKRELKCACVGGESNVPLGFISLTENLMMLGMAIWMLLKASVMG</sequence>
<evidence type="ECO:0000313" key="12">
    <source>
        <dbReference type="Proteomes" id="UP000610558"/>
    </source>
</evidence>
<dbReference type="Proteomes" id="UP000610558">
    <property type="component" value="Unassembled WGS sequence"/>
</dbReference>